<reference evidence="3 4" key="1">
    <citation type="journal article" date="2014" name="Antonie Van Leeuwenhoek">
        <title>Fictibacillus enclensis sp. nov., isolated from marine sediment.</title>
        <authorList>
            <person name="Dastager S.G."/>
            <person name="Mawlankar R."/>
            <person name="Srinivasan K."/>
            <person name="Tang S.K."/>
            <person name="Lee J.C."/>
            <person name="Ramana V.V."/>
            <person name="Shouche Y.S."/>
        </authorList>
    </citation>
    <scope>NUCLEOTIDE SEQUENCE [LARGE SCALE GENOMIC DNA]</scope>
    <source>
        <strain evidence="3 4">NIO-1003</strain>
    </source>
</reference>
<dbReference type="EMBL" id="LNQN01000007">
    <property type="protein sequence ID" value="KSU80395.1"/>
    <property type="molecule type" value="Genomic_DNA"/>
</dbReference>
<evidence type="ECO:0000313" key="3">
    <source>
        <dbReference type="EMBL" id="KSU80395.1"/>
    </source>
</evidence>
<proteinExistence type="inferred from homology"/>
<dbReference type="InterPro" id="IPR006286">
    <property type="entry name" value="C56_PfpI-like"/>
</dbReference>
<dbReference type="InterPro" id="IPR029062">
    <property type="entry name" value="Class_I_gatase-like"/>
</dbReference>
<organism evidence="3 4">
    <name type="scientific">Fictibacillus enclensis</name>
    <dbReference type="NCBI Taxonomy" id="1017270"/>
    <lineage>
        <taxon>Bacteria</taxon>
        <taxon>Bacillati</taxon>
        <taxon>Bacillota</taxon>
        <taxon>Bacilli</taxon>
        <taxon>Bacillales</taxon>
        <taxon>Fictibacillaceae</taxon>
        <taxon>Fictibacillus</taxon>
    </lineage>
</organism>
<keyword evidence="3" id="KW-0645">Protease</keyword>
<name>A0A0V8J0G5_9BACL</name>
<dbReference type="RefSeq" id="WP_061975373.1">
    <property type="nucleotide sequence ID" value="NZ_FMAV01000005.1"/>
</dbReference>
<dbReference type="Pfam" id="PF01965">
    <property type="entry name" value="DJ-1_PfpI"/>
    <property type="match status" value="1"/>
</dbReference>
<dbReference type="PANTHER" id="PTHR42733:SF2">
    <property type="entry name" value="DJ-1_THIJ_PFPI FAMILY PROTEIN"/>
    <property type="match status" value="1"/>
</dbReference>
<dbReference type="PROSITE" id="PS51276">
    <property type="entry name" value="PEPTIDASE_C56_PFPI"/>
    <property type="match status" value="1"/>
</dbReference>
<dbReference type="GO" id="GO:0008233">
    <property type="term" value="F:peptidase activity"/>
    <property type="evidence" value="ECO:0007669"/>
    <property type="project" value="UniProtKB-KW"/>
</dbReference>
<dbReference type="SUPFAM" id="SSF52317">
    <property type="entry name" value="Class I glutamine amidotransferase-like"/>
    <property type="match status" value="1"/>
</dbReference>
<keyword evidence="4" id="KW-1185">Reference proteome</keyword>
<comment type="similarity">
    <text evidence="1">Belongs to the peptidase C56 family.</text>
</comment>
<evidence type="ECO:0000259" key="2">
    <source>
        <dbReference type="Pfam" id="PF01965"/>
    </source>
</evidence>
<evidence type="ECO:0000256" key="1">
    <source>
        <dbReference type="ARBA" id="ARBA00008542"/>
    </source>
</evidence>
<gene>
    <name evidence="3" type="ORF">AS030_20915</name>
</gene>
<sequence>MDKKIATLITNLFEDVEFTEPAEAFKEAGHQVITIDKDAGNEVTGKKGATVKIDKAIDEVNPADFDALLIPGGFSPDLLREDDRFGQFAKEFIQEGKPVFAICHGPQVLIDTDLLKGVDITGFKSIRNDLKNAGAHYKDEEVVVSNNIVTSRFPNDIPAFNREALKLLAK</sequence>
<dbReference type="Proteomes" id="UP000054099">
    <property type="component" value="Unassembled WGS sequence"/>
</dbReference>
<dbReference type="CDD" id="cd03134">
    <property type="entry name" value="GATase1_PfpI_like"/>
    <property type="match status" value="1"/>
</dbReference>
<comment type="caution">
    <text evidence="3">The sequence shown here is derived from an EMBL/GenBank/DDBJ whole genome shotgun (WGS) entry which is preliminary data.</text>
</comment>
<dbReference type="OrthoDB" id="9792284at2"/>
<dbReference type="GO" id="GO:0006508">
    <property type="term" value="P:proteolysis"/>
    <property type="evidence" value="ECO:0007669"/>
    <property type="project" value="UniProtKB-KW"/>
</dbReference>
<dbReference type="AlphaFoldDB" id="A0A0V8J0G5"/>
<dbReference type="PANTHER" id="PTHR42733">
    <property type="entry name" value="DJ-1 PROTEIN"/>
    <property type="match status" value="1"/>
</dbReference>
<protein>
    <submittedName>
        <fullName evidence="3">Cysteine protease</fullName>
    </submittedName>
</protein>
<accession>A0A0V8J0G5</accession>
<keyword evidence="3" id="KW-0378">Hydrolase</keyword>
<dbReference type="NCBIfam" id="TIGR01382">
    <property type="entry name" value="PfpI"/>
    <property type="match status" value="1"/>
</dbReference>
<feature type="domain" description="DJ-1/PfpI" evidence="2">
    <location>
        <begin position="3"/>
        <end position="166"/>
    </location>
</feature>
<dbReference type="InterPro" id="IPR002818">
    <property type="entry name" value="DJ-1/PfpI"/>
</dbReference>
<evidence type="ECO:0000313" key="4">
    <source>
        <dbReference type="Proteomes" id="UP000054099"/>
    </source>
</evidence>
<dbReference type="Gene3D" id="3.40.50.880">
    <property type="match status" value="1"/>
</dbReference>